<evidence type="ECO:0000313" key="4">
    <source>
        <dbReference type="Proteomes" id="UP001320715"/>
    </source>
</evidence>
<reference evidence="3 4" key="1">
    <citation type="submission" date="2020-01" db="EMBL/GenBank/DDBJ databases">
        <title>Genomes of bacteria type strains.</title>
        <authorList>
            <person name="Chen J."/>
            <person name="Zhu S."/>
            <person name="Yang J."/>
        </authorList>
    </citation>
    <scope>NUCLEOTIDE SEQUENCE [LARGE SCALE GENOMIC DNA]</scope>
    <source>
        <strain evidence="3 4">DSM 16655</strain>
    </source>
</reference>
<evidence type="ECO:0000313" key="3">
    <source>
        <dbReference type="EMBL" id="MCO6409485.1"/>
    </source>
</evidence>
<dbReference type="Proteomes" id="UP001320715">
    <property type="component" value="Unassembled WGS sequence"/>
</dbReference>
<comment type="caution">
    <text evidence="3">The sequence shown here is derived from an EMBL/GenBank/DDBJ whole genome shotgun (WGS) entry which is preliminary data.</text>
</comment>
<feature type="domain" description="GmrSD restriction endonucleases C-terminal" evidence="2">
    <location>
        <begin position="414"/>
        <end position="548"/>
    </location>
</feature>
<name>A0ABT1CTG4_9HYPH</name>
<dbReference type="EMBL" id="JAAAML010000003">
    <property type="protein sequence ID" value="MCO6409485.1"/>
    <property type="molecule type" value="Genomic_DNA"/>
</dbReference>
<feature type="domain" description="GmrSD restriction endonucleases N-terminal" evidence="1">
    <location>
        <begin position="11"/>
        <end position="222"/>
    </location>
</feature>
<gene>
    <name evidence="3" type="ORF">GTW23_14985</name>
</gene>
<dbReference type="PANTHER" id="PTHR35149">
    <property type="entry name" value="SLL5132 PROTEIN"/>
    <property type="match status" value="1"/>
</dbReference>
<dbReference type="InterPro" id="IPR004919">
    <property type="entry name" value="GmrSD_N"/>
</dbReference>
<proteinExistence type="predicted"/>
<accession>A0ABT1CTG4</accession>
<dbReference type="Pfam" id="PF07510">
    <property type="entry name" value="GmrSD_C"/>
    <property type="match status" value="1"/>
</dbReference>
<evidence type="ECO:0000259" key="2">
    <source>
        <dbReference type="Pfam" id="PF07510"/>
    </source>
</evidence>
<dbReference type="Pfam" id="PF03235">
    <property type="entry name" value="GmrSD_N"/>
    <property type="match status" value="1"/>
</dbReference>
<keyword evidence="4" id="KW-1185">Reference proteome</keyword>
<organism evidence="3 4">
    <name type="scientific">Hoeflea alexandrii</name>
    <dbReference type="NCBI Taxonomy" id="288436"/>
    <lineage>
        <taxon>Bacteria</taxon>
        <taxon>Pseudomonadati</taxon>
        <taxon>Pseudomonadota</taxon>
        <taxon>Alphaproteobacteria</taxon>
        <taxon>Hyphomicrobiales</taxon>
        <taxon>Rhizobiaceae</taxon>
        <taxon>Hoeflea</taxon>
    </lineage>
</organism>
<evidence type="ECO:0000259" key="1">
    <source>
        <dbReference type="Pfam" id="PF03235"/>
    </source>
</evidence>
<dbReference type="InterPro" id="IPR011089">
    <property type="entry name" value="GmrSD_C"/>
</dbReference>
<dbReference type="RefSeq" id="WP_252916354.1">
    <property type="nucleotide sequence ID" value="NZ_JAAAML010000003.1"/>
</dbReference>
<sequence>MIANQRLFPKIINGASQFVIPVFQRDYSWSEENCRQLWKDIVTVAEAPVERGHFIGSVVYIQTGDSSAGFTRWLLIDGQQRVTTLTLLLTALRDQIRETGWTGSEDGPTAKRIEAYFLRNLQEEGEREIKLKLRRHDDATLQALIAGDSHPANPSPRIRDNYELFRDLLQDSDPELIYRGINRLLLVDVTLERGIDDPQLIFESLNSTGVDLSPSDLIRNFILMSLPEKDQTRLYNTYWDQIEVLFRGSERVFDNFIRDFLALRSRSTKLERSDRVYAAFRRVFSNIGDNTEKLEDLLKELLRRARQYAAFAIGGGTDELARAFADLRRLGDVPAILIMRLLEVHETSRTLSAAELLEATRLLESYLLRRAVIGAQTRGYGLEFAKLAYRIDENHPLPSLKAALTRLPTSYAFPENLAFEHALLEGDIYHKRVCSHLLEALENRGSREQSDTSDYSIEHILPQNENLNEAWRTMLGDDWRQVQKTWLHRLGNLTLTGYNSTYSDKALHTKQTIPKGFKESSVRLNQDVRDASCWTSHEIRERGQRLAKRALEIWPRLNADPTMIRAMETAELQARAARRSVDEVPMTEEAMEMFKVLQSRLRAAFPDAIEMAETRSISYHDPEFFLEVIPRKRGLGLLIAIDYNEVGELEGAAQDTSDYTFIVNASYQGGVLINVRDEALIDRAVVIASRARNLLSSG</sequence>
<protein>
    <submittedName>
        <fullName evidence="3">DUF262 domain-containing protein</fullName>
    </submittedName>
</protein>
<dbReference type="PANTHER" id="PTHR35149:SF2">
    <property type="entry name" value="DUF262 DOMAIN-CONTAINING PROTEIN"/>
    <property type="match status" value="1"/>
</dbReference>